<evidence type="ECO:0000259" key="1">
    <source>
        <dbReference type="Pfam" id="PF00881"/>
    </source>
</evidence>
<gene>
    <name evidence="2" type="ORF">J2Z75_005751</name>
</gene>
<sequence>MTMMNRRSVPPALLQAPAPTDQELKGILTIASRVPDHGVLVPWRFILVKDRHADDLLAEFLQAHAAEEQEEVVHSWRRRIGWPFRDDDQHIARRRNLVDNGGHMSNVAGLQRRPRRQIKFHPWSAVGQS</sequence>
<organism evidence="2 3">
    <name type="scientific">Rhizobium herbae</name>
    <dbReference type="NCBI Taxonomy" id="508661"/>
    <lineage>
        <taxon>Bacteria</taxon>
        <taxon>Pseudomonadati</taxon>
        <taxon>Pseudomonadota</taxon>
        <taxon>Alphaproteobacteria</taxon>
        <taxon>Hyphomicrobiales</taxon>
        <taxon>Rhizobiaceae</taxon>
        <taxon>Rhizobium/Agrobacterium group</taxon>
        <taxon>Rhizobium</taxon>
    </lineage>
</organism>
<dbReference type="EMBL" id="JAGGJV010000015">
    <property type="protein sequence ID" value="MBP1862220.1"/>
    <property type="molecule type" value="Genomic_DNA"/>
</dbReference>
<dbReference type="Proteomes" id="UP000823786">
    <property type="component" value="Unassembled WGS sequence"/>
</dbReference>
<proteinExistence type="predicted"/>
<feature type="domain" description="Nitroreductase" evidence="1">
    <location>
        <begin position="4"/>
        <end position="74"/>
    </location>
</feature>
<dbReference type="InterPro" id="IPR000415">
    <property type="entry name" value="Nitroreductase-like"/>
</dbReference>
<evidence type="ECO:0000313" key="3">
    <source>
        <dbReference type="Proteomes" id="UP000823786"/>
    </source>
</evidence>
<dbReference type="SUPFAM" id="SSF55469">
    <property type="entry name" value="FMN-dependent nitroreductase-like"/>
    <property type="match status" value="1"/>
</dbReference>
<accession>A0ABS4EW83</accession>
<comment type="caution">
    <text evidence="2">The sequence shown here is derived from an EMBL/GenBank/DDBJ whole genome shotgun (WGS) entry which is preliminary data.</text>
</comment>
<dbReference type="Pfam" id="PF00881">
    <property type="entry name" value="Nitroreductase"/>
    <property type="match status" value="1"/>
</dbReference>
<reference evidence="2 3" key="1">
    <citation type="submission" date="2021-03" db="EMBL/GenBank/DDBJ databases">
        <title>Genomic Encyclopedia of Type Strains, Phase IV (KMG-IV): sequencing the most valuable type-strain genomes for metagenomic binning, comparative biology and taxonomic classification.</title>
        <authorList>
            <person name="Goeker M."/>
        </authorList>
    </citation>
    <scope>NUCLEOTIDE SEQUENCE [LARGE SCALE GENOMIC DNA]</scope>
    <source>
        <strain evidence="2 3">DSM 26427</strain>
    </source>
</reference>
<keyword evidence="3" id="KW-1185">Reference proteome</keyword>
<dbReference type="InterPro" id="IPR029479">
    <property type="entry name" value="Nitroreductase"/>
</dbReference>
<dbReference type="Gene3D" id="3.40.109.10">
    <property type="entry name" value="NADH Oxidase"/>
    <property type="match status" value="1"/>
</dbReference>
<evidence type="ECO:0000313" key="2">
    <source>
        <dbReference type="EMBL" id="MBP1862220.1"/>
    </source>
</evidence>
<name>A0ABS4EW83_9HYPH</name>
<protein>
    <submittedName>
        <fullName evidence="2">Nitroreductase</fullName>
    </submittedName>
</protein>